<keyword evidence="4" id="KW-1185">Reference proteome</keyword>
<comment type="caution">
    <text evidence="3">The sequence shown here is derived from an EMBL/GenBank/DDBJ whole genome shotgun (WGS) entry which is preliminary data.</text>
</comment>
<dbReference type="Gene3D" id="3.10.310.30">
    <property type="match status" value="1"/>
</dbReference>
<evidence type="ECO:0000313" key="3">
    <source>
        <dbReference type="EMBL" id="RAL26336.1"/>
    </source>
</evidence>
<name>A0A364K7R2_9BACL</name>
<dbReference type="RefSeq" id="WP_113658021.1">
    <property type="nucleotide sequence ID" value="NZ_KZ845664.1"/>
</dbReference>
<proteinExistence type="predicted"/>
<reference evidence="3 4" key="1">
    <citation type="submission" date="2018-06" db="EMBL/GenBank/DDBJ databases">
        <title>Thermoflavimicrobium daqus sp. nov., a thermophilic microbe isolated from Moutai-flavour Daqu.</title>
        <authorList>
            <person name="Wang X."/>
            <person name="Zhou H."/>
        </authorList>
    </citation>
    <scope>NUCLEOTIDE SEQUENCE [LARGE SCALE GENOMIC DNA]</scope>
    <source>
        <strain evidence="3 4">FBKL4.011</strain>
    </source>
</reference>
<dbReference type="PANTHER" id="PTHR47618">
    <property type="entry name" value="BIFUNCTIONAL OLIGORIBONUCLEASE AND PAP PHOSPHATASE NRNA"/>
    <property type="match status" value="1"/>
</dbReference>
<dbReference type="Pfam" id="PF02272">
    <property type="entry name" value="DHHA1"/>
    <property type="match status" value="1"/>
</dbReference>
<dbReference type="AlphaFoldDB" id="A0A364K7R2"/>
<feature type="domain" description="DHHA1" evidence="2">
    <location>
        <begin position="232"/>
        <end position="309"/>
    </location>
</feature>
<dbReference type="Proteomes" id="UP000251213">
    <property type="component" value="Unassembled WGS sequence"/>
</dbReference>
<feature type="domain" description="DDH" evidence="1">
    <location>
        <begin position="18"/>
        <end position="156"/>
    </location>
</feature>
<dbReference type="InterPro" id="IPR051319">
    <property type="entry name" value="Oligoribo/pAp-PDE_c-di-AMP_PDE"/>
</dbReference>
<dbReference type="Gene3D" id="3.90.1640.10">
    <property type="entry name" value="inorganic pyrophosphatase (n-terminal core)"/>
    <property type="match status" value="1"/>
</dbReference>
<dbReference type="InterPro" id="IPR003156">
    <property type="entry name" value="DHHA1_dom"/>
</dbReference>
<dbReference type="GO" id="GO:0003676">
    <property type="term" value="F:nucleic acid binding"/>
    <property type="evidence" value="ECO:0007669"/>
    <property type="project" value="InterPro"/>
</dbReference>
<dbReference type="OrthoDB" id="9803668at2"/>
<dbReference type="PANTHER" id="PTHR47618:SF1">
    <property type="entry name" value="BIFUNCTIONAL OLIGORIBONUCLEASE AND PAP PHOSPHATASE NRNA"/>
    <property type="match status" value="1"/>
</dbReference>
<evidence type="ECO:0000313" key="4">
    <source>
        <dbReference type="Proteomes" id="UP000251213"/>
    </source>
</evidence>
<protein>
    <submittedName>
        <fullName evidence="3">DHH family phosphoesterase</fullName>
    </submittedName>
</protein>
<sequence>MHNFDNATQFIKEADQLLVLSHLHPDGDAIGSTLAAGHLLRSLGKKVTMVNESPIPQKFHFLSGAKDIYLPDNISEKFRYVVALDAADQARMGQCSRLFTRDVQILNIDHHATNDQFGTINIVVPTAAATAEILFDWIEFMNVKWDLPLATSIYMGLLTDTGGFRYSNTTPKVFRQAAQLVELGIESHVIADIVLESTTLDQLRLLKKALSTLQVSANGEVAWMVLKREDVGPDQEMEGIVNYARNIVGVDVGILFREVGDQLVKVSLRSRTKTDVGKLAKSFGGGGHARAAGCTIHTDLSQALQQVLAYLSVERECDQ</sequence>
<accession>A0A364K7R2</accession>
<dbReference type="EMBL" id="QJKK01000002">
    <property type="protein sequence ID" value="RAL26336.1"/>
    <property type="molecule type" value="Genomic_DNA"/>
</dbReference>
<evidence type="ECO:0000259" key="1">
    <source>
        <dbReference type="Pfam" id="PF01368"/>
    </source>
</evidence>
<dbReference type="Pfam" id="PF01368">
    <property type="entry name" value="DHH"/>
    <property type="match status" value="1"/>
</dbReference>
<gene>
    <name evidence="3" type="ORF">DL897_04890</name>
</gene>
<organism evidence="3 4">
    <name type="scientific">Thermoflavimicrobium daqui</name>
    <dbReference type="NCBI Taxonomy" id="2137476"/>
    <lineage>
        <taxon>Bacteria</taxon>
        <taxon>Bacillati</taxon>
        <taxon>Bacillota</taxon>
        <taxon>Bacilli</taxon>
        <taxon>Bacillales</taxon>
        <taxon>Thermoactinomycetaceae</taxon>
        <taxon>Thermoflavimicrobium</taxon>
    </lineage>
</organism>
<reference evidence="3 4" key="2">
    <citation type="submission" date="2018-06" db="EMBL/GenBank/DDBJ databases">
        <authorList>
            <person name="Zhirakovskaya E."/>
        </authorList>
    </citation>
    <scope>NUCLEOTIDE SEQUENCE [LARGE SCALE GENOMIC DNA]</scope>
    <source>
        <strain evidence="3 4">FBKL4.011</strain>
    </source>
</reference>
<dbReference type="SUPFAM" id="SSF64182">
    <property type="entry name" value="DHH phosphoesterases"/>
    <property type="match status" value="1"/>
</dbReference>
<evidence type="ECO:0000259" key="2">
    <source>
        <dbReference type="Pfam" id="PF02272"/>
    </source>
</evidence>
<dbReference type="InterPro" id="IPR038763">
    <property type="entry name" value="DHH_sf"/>
</dbReference>
<dbReference type="InterPro" id="IPR001667">
    <property type="entry name" value="DDH_dom"/>
</dbReference>